<evidence type="ECO:0000313" key="3">
    <source>
        <dbReference type="Proteomes" id="UP001430377"/>
    </source>
</evidence>
<dbReference type="RefSeq" id="WP_220618279.1">
    <property type="nucleotide sequence ID" value="NZ_RKLR01000003.1"/>
</dbReference>
<keyword evidence="3" id="KW-1185">Reference proteome</keyword>
<dbReference type="InterPro" id="IPR043860">
    <property type="entry name" value="DUF5822"/>
</dbReference>
<accession>A0AAW4PQ23</accession>
<proteinExistence type="predicted"/>
<feature type="transmembrane region" description="Helical" evidence="1">
    <location>
        <begin position="51"/>
        <end position="71"/>
    </location>
</feature>
<evidence type="ECO:0000256" key="1">
    <source>
        <dbReference type="SAM" id="Phobius"/>
    </source>
</evidence>
<feature type="transmembrane region" description="Helical" evidence="1">
    <location>
        <begin position="16"/>
        <end position="39"/>
    </location>
</feature>
<reference evidence="2 3" key="1">
    <citation type="submission" date="2021-06" db="EMBL/GenBank/DDBJ databases">
        <title>Halomicroarcula sp. a new haloarchaeum isolated from saline soil.</title>
        <authorList>
            <person name="Duran-Viseras A."/>
            <person name="Sanchez-Porro C."/>
            <person name="Ventosa A."/>
        </authorList>
    </citation>
    <scope>NUCLEOTIDE SEQUENCE [LARGE SCALE GENOMIC DNA]</scope>
    <source>
        <strain evidence="2 3">F13</strain>
    </source>
</reference>
<keyword evidence="1" id="KW-0472">Membrane</keyword>
<evidence type="ECO:0000313" key="2">
    <source>
        <dbReference type="EMBL" id="MBX0323305.1"/>
    </source>
</evidence>
<name>A0AAW4PQ23_9EURY</name>
<dbReference type="Pfam" id="PF19139">
    <property type="entry name" value="DUF5822"/>
    <property type="match status" value="1"/>
</dbReference>
<dbReference type="Proteomes" id="UP001430377">
    <property type="component" value="Unassembled WGS sequence"/>
</dbReference>
<dbReference type="AlphaFoldDB" id="A0AAW4PQ23"/>
<dbReference type="EMBL" id="RKLR01000003">
    <property type="protein sequence ID" value="MBX0323305.1"/>
    <property type="molecule type" value="Genomic_DNA"/>
</dbReference>
<keyword evidence="1" id="KW-1133">Transmembrane helix</keyword>
<protein>
    <recommendedName>
        <fullName evidence="4">Peptidoglycan-binding protein</fullName>
    </recommendedName>
</protein>
<gene>
    <name evidence="2" type="ORF">EGH21_09705</name>
</gene>
<keyword evidence="1" id="KW-0812">Transmembrane</keyword>
<comment type="caution">
    <text evidence="2">The sequence shown here is derived from an EMBL/GenBank/DDBJ whole genome shotgun (WGS) entry which is preliminary data.</text>
</comment>
<evidence type="ECO:0008006" key="4">
    <source>
        <dbReference type="Google" id="ProtNLM"/>
    </source>
</evidence>
<organism evidence="2 3">
    <name type="scientific">Haloarcula rubra</name>
    <dbReference type="NCBI Taxonomy" id="2487747"/>
    <lineage>
        <taxon>Archaea</taxon>
        <taxon>Methanobacteriati</taxon>
        <taxon>Methanobacteriota</taxon>
        <taxon>Stenosarchaea group</taxon>
        <taxon>Halobacteria</taxon>
        <taxon>Halobacteriales</taxon>
        <taxon>Haloarculaceae</taxon>
        <taxon>Haloarcula</taxon>
    </lineage>
</organism>
<sequence length="75" mass="8283">MPAVEQTDPDGVDFGWVMQITFVTTILVGSPLVVLASFGTTLPTWTSRALFAVRVGAVVWFLTAVGVYLYARYRR</sequence>